<evidence type="ECO:0000259" key="4">
    <source>
        <dbReference type="SMART" id="SM00822"/>
    </source>
</evidence>
<dbReference type="PRINTS" id="PR00080">
    <property type="entry name" value="SDRFAMILY"/>
</dbReference>
<dbReference type="SMART" id="SM00822">
    <property type="entry name" value="PKS_KR"/>
    <property type="match status" value="1"/>
</dbReference>
<feature type="domain" description="Ketoreductase" evidence="4">
    <location>
        <begin position="29"/>
        <end position="213"/>
    </location>
</feature>
<sequence length="270" mass="29336">MRATAQPYFLPELVLAKGTREMAKRLEGKVALITGASSGIGEATALALAAEGAQVAVVARRAERLQELVKLIHEQDGTAVPVVADVADEKQVQNVVNHVKGKLGRIDILVNNAGLMLLGMIDGANTEDWRRMVDVNIMGLLYTTHSVLPIMKEQKSGHIINISSVAGRTARAGSGVYNVTKWGVVALSEALRQEVYKDHIRVSVIEPGAVATELTEHITDEEAKKKQAEWLQGITPLESEDIANAIVYAATQPERVNVNEILIRPIEQDR</sequence>
<gene>
    <name evidence="5" type="ORF">KSB_50100</name>
</gene>
<dbReference type="PANTHER" id="PTHR43115:SF4">
    <property type="entry name" value="DEHYDROGENASE_REDUCTASE SDR FAMILY MEMBER 11"/>
    <property type="match status" value="1"/>
</dbReference>
<dbReference type="EMBL" id="BNJG01000002">
    <property type="protein sequence ID" value="GHO56535.1"/>
    <property type="molecule type" value="Genomic_DNA"/>
</dbReference>
<evidence type="ECO:0000313" key="5">
    <source>
        <dbReference type="EMBL" id="GHO56535.1"/>
    </source>
</evidence>
<evidence type="ECO:0000256" key="3">
    <source>
        <dbReference type="RuleBase" id="RU000363"/>
    </source>
</evidence>
<comment type="caution">
    <text evidence="5">The sequence shown here is derived from an EMBL/GenBank/DDBJ whole genome shotgun (WGS) entry which is preliminary data.</text>
</comment>
<dbReference type="InterPro" id="IPR020904">
    <property type="entry name" value="Sc_DH/Rdtase_CS"/>
</dbReference>
<dbReference type="Proteomes" id="UP000654345">
    <property type="component" value="Unassembled WGS sequence"/>
</dbReference>
<keyword evidence="2" id="KW-0560">Oxidoreductase</keyword>
<dbReference type="Pfam" id="PF00106">
    <property type="entry name" value="adh_short"/>
    <property type="match status" value="1"/>
</dbReference>
<dbReference type="InterPro" id="IPR036291">
    <property type="entry name" value="NAD(P)-bd_dom_sf"/>
</dbReference>
<dbReference type="SUPFAM" id="SSF51735">
    <property type="entry name" value="NAD(P)-binding Rossmann-fold domains"/>
    <property type="match status" value="1"/>
</dbReference>
<comment type="similarity">
    <text evidence="1 3">Belongs to the short-chain dehydrogenases/reductases (SDR) family.</text>
</comment>
<dbReference type="PANTHER" id="PTHR43115">
    <property type="entry name" value="DEHYDROGENASE/REDUCTASE SDR FAMILY MEMBER 11"/>
    <property type="match status" value="1"/>
</dbReference>
<evidence type="ECO:0000313" key="6">
    <source>
        <dbReference type="Proteomes" id="UP000654345"/>
    </source>
</evidence>
<name>A0ABQ3UV44_9CHLR</name>
<dbReference type="InterPro" id="IPR002347">
    <property type="entry name" value="SDR_fam"/>
</dbReference>
<dbReference type="PROSITE" id="PS00061">
    <property type="entry name" value="ADH_SHORT"/>
    <property type="match status" value="1"/>
</dbReference>
<keyword evidence="6" id="KW-1185">Reference proteome</keyword>
<evidence type="ECO:0000256" key="1">
    <source>
        <dbReference type="ARBA" id="ARBA00006484"/>
    </source>
</evidence>
<dbReference type="PRINTS" id="PR00081">
    <property type="entry name" value="GDHRDH"/>
</dbReference>
<accession>A0ABQ3UV44</accession>
<reference evidence="5 6" key="1">
    <citation type="journal article" date="2021" name="Int. J. Syst. Evol. Microbiol.">
        <title>Reticulibacter mediterranei gen. nov., sp. nov., within the new family Reticulibacteraceae fam. nov., and Ktedonospora formicarum gen. nov., sp. nov., Ktedonobacter robiniae sp. nov., Dictyobacter formicarum sp. nov. and Dictyobacter arantiisoli sp. nov., belonging to the class Ktedonobacteria.</title>
        <authorList>
            <person name="Yabe S."/>
            <person name="Zheng Y."/>
            <person name="Wang C.M."/>
            <person name="Sakai Y."/>
            <person name="Abe K."/>
            <person name="Yokota A."/>
            <person name="Donadio S."/>
            <person name="Cavaletti L."/>
            <person name="Monciardini P."/>
        </authorList>
    </citation>
    <scope>NUCLEOTIDE SEQUENCE [LARGE SCALE GENOMIC DNA]</scope>
    <source>
        <strain evidence="5 6">SOSP1-30</strain>
    </source>
</reference>
<evidence type="ECO:0000256" key="2">
    <source>
        <dbReference type="ARBA" id="ARBA00023002"/>
    </source>
</evidence>
<protein>
    <submittedName>
        <fullName evidence="5">Oxidoreductase</fullName>
    </submittedName>
</protein>
<dbReference type="Gene3D" id="3.40.50.720">
    <property type="entry name" value="NAD(P)-binding Rossmann-like Domain"/>
    <property type="match status" value="1"/>
</dbReference>
<organism evidence="5 6">
    <name type="scientific">Ktedonobacter robiniae</name>
    <dbReference type="NCBI Taxonomy" id="2778365"/>
    <lineage>
        <taxon>Bacteria</taxon>
        <taxon>Bacillati</taxon>
        <taxon>Chloroflexota</taxon>
        <taxon>Ktedonobacteria</taxon>
        <taxon>Ktedonobacterales</taxon>
        <taxon>Ktedonobacteraceae</taxon>
        <taxon>Ktedonobacter</taxon>
    </lineage>
</organism>
<proteinExistence type="inferred from homology"/>
<dbReference type="InterPro" id="IPR057326">
    <property type="entry name" value="KR_dom"/>
</dbReference>